<dbReference type="AlphaFoldDB" id="A0A813CAQ1"/>
<keyword evidence="1" id="KW-0472">Membrane</keyword>
<keyword evidence="1" id="KW-0812">Transmembrane</keyword>
<sequence>MRVGAWVGRKLFDPEATEPPSPYLHLAKLAEIALRPLKVVMEPFVSGTYYQKNIYKRFLQRALWSPVAKQNFLAVGIPVACVVLLAGSLVSLLAFTLIILVLPAVGFRLTGIRYTLNLSLFGLFGDRFAEECEIFALVRTEAASDDFRSMRSDLKDLSKIVVIVIEDSLWWLLLGPEKGGLRACLGSVSCSKYDVANHTGHGILCNNVDA</sequence>
<name>A0A813CAQ1_9DINO</name>
<protein>
    <submittedName>
        <fullName evidence="2">Uncharacterized protein</fullName>
    </submittedName>
</protein>
<gene>
    <name evidence="2" type="ORF">SNEC2469_LOCUS34379</name>
</gene>
<dbReference type="OrthoDB" id="10284620at2759"/>
<keyword evidence="1" id="KW-1133">Transmembrane helix</keyword>
<evidence type="ECO:0000256" key="1">
    <source>
        <dbReference type="SAM" id="Phobius"/>
    </source>
</evidence>
<evidence type="ECO:0000313" key="3">
    <source>
        <dbReference type="Proteomes" id="UP000601435"/>
    </source>
</evidence>
<organism evidence="2 3">
    <name type="scientific">Symbiodinium necroappetens</name>
    <dbReference type="NCBI Taxonomy" id="1628268"/>
    <lineage>
        <taxon>Eukaryota</taxon>
        <taxon>Sar</taxon>
        <taxon>Alveolata</taxon>
        <taxon>Dinophyceae</taxon>
        <taxon>Suessiales</taxon>
        <taxon>Symbiodiniaceae</taxon>
        <taxon>Symbiodinium</taxon>
    </lineage>
</organism>
<proteinExistence type="predicted"/>
<evidence type="ECO:0000313" key="2">
    <source>
        <dbReference type="EMBL" id="CAE7941721.1"/>
    </source>
</evidence>
<dbReference type="EMBL" id="CAJNJA010094731">
    <property type="protein sequence ID" value="CAE7941721.1"/>
    <property type="molecule type" value="Genomic_DNA"/>
</dbReference>
<keyword evidence="3" id="KW-1185">Reference proteome</keyword>
<comment type="caution">
    <text evidence="2">The sequence shown here is derived from an EMBL/GenBank/DDBJ whole genome shotgun (WGS) entry which is preliminary data.</text>
</comment>
<reference evidence="2" key="1">
    <citation type="submission" date="2021-02" db="EMBL/GenBank/DDBJ databases">
        <authorList>
            <person name="Dougan E. K."/>
            <person name="Rhodes N."/>
            <person name="Thang M."/>
            <person name="Chan C."/>
        </authorList>
    </citation>
    <scope>NUCLEOTIDE SEQUENCE</scope>
</reference>
<feature type="transmembrane region" description="Helical" evidence="1">
    <location>
        <begin position="72"/>
        <end position="105"/>
    </location>
</feature>
<accession>A0A813CAQ1</accession>
<dbReference type="Proteomes" id="UP000601435">
    <property type="component" value="Unassembled WGS sequence"/>
</dbReference>